<accession>A0A3D9DW38</accession>
<sequence>MNTDIPLSISIALTDLSRLMLEQSETQADTLICAKGCFYRASMTLEPVTEKDLQNVINEYLPEKSS</sequence>
<dbReference type="Proteomes" id="UP000256334">
    <property type="component" value="Unassembled WGS sequence"/>
</dbReference>
<evidence type="ECO:0000313" key="1">
    <source>
        <dbReference type="EMBL" id="REC94967.1"/>
    </source>
</evidence>
<dbReference type="OrthoDB" id="6170632at2"/>
<dbReference type="AlphaFoldDB" id="A0A3D9DW38"/>
<evidence type="ECO:0000313" key="2">
    <source>
        <dbReference type="Proteomes" id="UP000256334"/>
    </source>
</evidence>
<reference evidence="1 2" key="1">
    <citation type="submission" date="2018-07" db="EMBL/GenBank/DDBJ databases">
        <title>Genomic Encyclopedia of Type Strains, Phase IV (KMG-IV): sequencing the most valuable type-strain genomes for metagenomic binning, comparative biology and taxonomic classification.</title>
        <authorList>
            <person name="Goeker M."/>
        </authorList>
    </citation>
    <scope>NUCLEOTIDE SEQUENCE [LARGE SCALE GENOMIC DNA]</scope>
    <source>
        <strain evidence="1 2">DSM 14324</strain>
    </source>
</reference>
<keyword evidence="2" id="KW-1185">Reference proteome</keyword>
<protein>
    <submittedName>
        <fullName evidence="1">Uncharacterized protein</fullName>
    </submittedName>
</protein>
<proteinExistence type="predicted"/>
<comment type="caution">
    <text evidence="1">The sequence shown here is derived from an EMBL/GenBank/DDBJ whole genome shotgun (WGS) entry which is preliminary data.</text>
</comment>
<dbReference type="RefSeq" id="WP_115854050.1">
    <property type="nucleotide sequence ID" value="NZ_QRDJ01000007.1"/>
</dbReference>
<gene>
    <name evidence="1" type="ORF">C8D72_1798</name>
</gene>
<dbReference type="EMBL" id="QRDJ01000007">
    <property type="protein sequence ID" value="REC94967.1"/>
    <property type="molecule type" value="Genomic_DNA"/>
</dbReference>
<name>A0A3D9DW38_9GAMM</name>
<organism evidence="1 2">
    <name type="scientific">Kushneria indalinina DSM 14324</name>
    <dbReference type="NCBI Taxonomy" id="1122140"/>
    <lineage>
        <taxon>Bacteria</taxon>
        <taxon>Pseudomonadati</taxon>
        <taxon>Pseudomonadota</taxon>
        <taxon>Gammaproteobacteria</taxon>
        <taxon>Oceanospirillales</taxon>
        <taxon>Halomonadaceae</taxon>
        <taxon>Kushneria</taxon>
    </lineage>
</organism>